<keyword evidence="3" id="KW-0274">FAD</keyword>
<evidence type="ECO:0000313" key="7">
    <source>
        <dbReference type="EMBL" id="KIW38775.1"/>
    </source>
</evidence>
<dbReference type="SUPFAM" id="SSF51905">
    <property type="entry name" value="FAD/NAD(P)-binding domain"/>
    <property type="match status" value="2"/>
</dbReference>
<dbReference type="Pfam" id="PF00743">
    <property type="entry name" value="FMO-like"/>
    <property type="match status" value="2"/>
</dbReference>
<dbReference type="VEuPathDB" id="FungiDB:PV06_09719"/>
<name>A0A0D2D8I5_9EURO</name>
<keyword evidence="5" id="KW-0560">Oxidoreductase</keyword>
<dbReference type="GO" id="GO:0050660">
    <property type="term" value="F:flavin adenine dinucleotide binding"/>
    <property type="evidence" value="ECO:0007669"/>
    <property type="project" value="InterPro"/>
</dbReference>
<dbReference type="PANTHER" id="PTHR23023">
    <property type="entry name" value="DIMETHYLANILINE MONOOXYGENASE"/>
    <property type="match status" value="1"/>
</dbReference>
<proteinExistence type="inferred from homology"/>
<keyword evidence="2" id="KW-0285">Flavoprotein</keyword>
<organism evidence="7 8">
    <name type="scientific">Exophiala oligosperma</name>
    <dbReference type="NCBI Taxonomy" id="215243"/>
    <lineage>
        <taxon>Eukaryota</taxon>
        <taxon>Fungi</taxon>
        <taxon>Dikarya</taxon>
        <taxon>Ascomycota</taxon>
        <taxon>Pezizomycotina</taxon>
        <taxon>Eurotiomycetes</taxon>
        <taxon>Chaetothyriomycetidae</taxon>
        <taxon>Chaetothyriales</taxon>
        <taxon>Herpotrichiellaceae</taxon>
        <taxon>Exophiala</taxon>
    </lineage>
</organism>
<evidence type="ECO:0000256" key="5">
    <source>
        <dbReference type="ARBA" id="ARBA00023002"/>
    </source>
</evidence>
<dbReference type="InterPro" id="IPR020946">
    <property type="entry name" value="Flavin_mOase-like"/>
</dbReference>
<dbReference type="Gene3D" id="3.50.50.60">
    <property type="entry name" value="FAD/NAD(P)-binding domain"/>
    <property type="match status" value="2"/>
</dbReference>
<keyword evidence="8" id="KW-1185">Reference proteome</keyword>
<evidence type="ECO:0000256" key="4">
    <source>
        <dbReference type="ARBA" id="ARBA00022857"/>
    </source>
</evidence>
<dbReference type="HOGENOM" id="CLU_006909_5_2_1"/>
<dbReference type="PIRSF" id="PIRSF000332">
    <property type="entry name" value="FMO"/>
    <property type="match status" value="1"/>
</dbReference>
<evidence type="ECO:0000259" key="6">
    <source>
        <dbReference type="Pfam" id="PF01266"/>
    </source>
</evidence>
<evidence type="ECO:0000256" key="1">
    <source>
        <dbReference type="ARBA" id="ARBA00009183"/>
    </source>
</evidence>
<dbReference type="Pfam" id="PF01266">
    <property type="entry name" value="DAO"/>
    <property type="match status" value="1"/>
</dbReference>
<sequence>MIERVRRVAVIGAGVSGVTTAAHLKAEGLNVTVFERAPVAGGVWILDSRMPHEPTFPSVKPSLADSVFYNSVENADPYLLHAPPGPAYETLTNNVATQFLELSINSWPADTPAFVRHNVLASYIQDTAVKTGVHEDTLYNTAVRNVSKAGDTWRLETATWDKTTGKATENVWDLDFVVVASGHYHAPRVPAIPGLAEWKKAWPSRIQHSKSYRNPKGFENQTILLIGGSASSIDIAKEVGPVAKKVYQSTRGGFMDTPESWLPPNGVRVPGIASFGELKNGTSESTGAIDGKVTLVDGQVLEGIDRVIVATGYHFTLPFFPPKFHRDDVPREEADGKILVTDGTMLHNLHKDIFYIPDPTLAFTGVPFYTATFSLFEFQAIIIAAVFSGQARTPAKDEMIAEYQERIKEKGYGKPFHTLVGQDIQYAKELMEWVNLGRDPSTKKADGYSAEWIAARDEFMMTYWERGSKENSSTAKEVSLK</sequence>
<dbReference type="OrthoDB" id="66881at2759"/>
<dbReference type="GeneID" id="27361793"/>
<dbReference type="EMBL" id="KN847341">
    <property type="protein sequence ID" value="KIW38775.1"/>
    <property type="molecule type" value="Genomic_DNA"/>
</dbReference>
<dbReference type="PRINTS" id="PR00419">
    <property type="entry name" value="ADXRDTASE"/>
</dbReference>
<gene>
    <name evidence="7" type="ORF">PV06_09719</name>
</gene>
<evidence type="ECO:0000256" key="2">
    <source>
        <dbReference type="ARBA" id="ARBA00022630"/>
    </source>
</evidence>
<dbReference type="InterPro" id="IPR006076">
    <property type="entry name" value="FAD-dep_OxRdtase"/>
</dbReference>
<dbReference type="Proteomes" id="UP000053342">
    <property type="component" value="Unassembled WGS sequence"/>
</dbReference>
<comment type="similarity">
    <text evidence="1">Belongs to the FMO family.</text>
</comment>
<evidence type="ECO:0000256" key="3">
    <source>
        <dbReference type="ARBA" id="ARBA00022827"/>
    </source>
</evidence>
<dbReference type="InterPro" id="IPR050346">
    <property type="entry name" value="FMO-like"/>
</dbReference>
<dbReference type="RefSeq" id="XP_016258991.1">
    <property type="nucleotide sequence ID" value="XM_016411184.1"/>
</dbReference>
<reference evidence="7 8" key="1">
    <citation type="submission" date="2015-01" db="EMBL/GenBank/DDBJ databases">
        <title>The Genome Sequence of Exophiala oligosperma CBS72588.</title>
        <authorList>
            <consortium name="The Broad Institute Genomics Platform"/>
            <person name="Cuomo C."/>
            <person name="de Hoog S."/>
            <person name="Gorbushina A."/>
            <person name="Stielow B."/>
            <person name="Teixiera M."/>
            <person name="Abouelleil A."/>
            <person name="Chapman S.B."/>
            <person name="Priest M."/>
            <person name="Young S.K."/>
            <person name="Wortman J."/>
            <person name="Nusbaum C."/>
            <person name="Birren B."/>
        </authorList>
    </citation>
    <scope>NUCLEOTIDE SEQUENCE [LARGE SCALE GENOMIC DNA]</scope>
    <source>
        <strain evidence="7 8">CBS 72588</strain>
    </source>
</reference>
<evidence type="ECO:0000313" key="8">
    <source>
        <dbReference type="Proteomes" id="UP000053342"/>
    </source>
</evidence>
<keyword evidence="4" id="KW-0521">NADP</keyword>
<dbReference type="GO" id="GO:0050661">
    <property type="term" value="F:NADP binding"/>
    <property type="evidence" value="ECO:0007669"/>
    <property type="project" value="InterPro"/>
</dbReference>
<protein>
    <recommendedName>
        <fullName evidence="6">FAD dependent oxidoreductase domain-containing protein</fullName>
    </recommendedName>
</protein>
<dbReference type="GO" id="GO:0004499">
    <property type="term" value="F:N,N-dimethylaniline monooxygenase activity"/>
    <property type="evidence" value="ECO:0007669"/>
    <property type="project" value="InterPro"/>
</dbReference>
<feature type="domain" description="FAD dependent oxidoreductase" evidence="6">
    <location>
        <begin position="7"/>
        <end position="42"/>
    </location>
</feature>
<accession>A0A0D2D8I5</accession>
<dbReference type="InterPro" id="IPR000960">
    <property type="entry name" value="Flavin_mOase"/>
</dbReference>
<dbReference type="AlphaFoldDB" id="A0A0D2D8I5"/>
<dbReference type="InterPro" id="IPR036188">
    <property type="entry name" value="FAD/NAD-bd_sf"/>
</dbReference>